<evidence type="ECO:0000259" key="6">
    <source>
        <dbReference type="Pfam" id="PF03151"/>
    </source>
</evidence>
<dbReference type="SUPFAM" id="SSF103481">
    <property type="entry name" value="Multidrug resistance efflux transporter EmrE"/>
    <property type="match status" value="1"/>
</dbReference>
<evidence type="ECO:0000256" key="2">
    <source>
        <dbReference type="ARBA" id="ARBA00022692"/>
    </source>
</evidence>
<keyword evidence="3 5" id="KW-1133">Transmembrane helix</keyword>
<feature type="transmembrane region" description="Helical" evidence="5">
    <location>
        <begin position="231"/>
        <end position="250"/>
    </location>
</feature>
<feature type="transmembrane region" description="Helical" evidence="5">
    <location>
        <begin position="89"/>
        <end position="106"/>
    </location>
</feature>
<dbReference type="InterPro" id="IPR050186">
    <property type="entry name" value="TPT_transporter"/>
</dbReference>
<feature type="transmembrane region" description="Helical" evidence="5">
    <location>
        <begin position="118"/>
        <end position="136"/>
    </location>
</feature>
<dbReference type="Proteomes" id="UP000794436">
    <property type="component" value="Unassembled WGS sequence"/>
</dbReference>
<feature type="transmembrane region" description="Helical" evidence="5">
    <location>
        <begin position="355"/>
        <end position="375"/>
    </location>
</feature>
<evidence type="ECO:0000256" key="5">
    <source>
        <dbReference type="SAM" id="Phobius"/>
    </source>
</evidence>
<name>A0A8K1CL76_PYTOL</name>
<evidence type="ECO:0000313" key="7">
    <source>
        <dbReference type="EMBL" id="TMW64700.1"/>
    </source>
</evidence>
<proteinExistence type="predicted"/>
<dbReference type="InterPro" id="IPR037185">
    <property type="entry name" value="EmrE-like"/>
</dbReference>
<feature type="transmembrane region" description="Helical" evidence="5">
    <location>
        <begin position="271"/>
        <end position="291"/>
    </location>
</feature>
<dbReference type="Pfam" id="PF03151">
    <property type="entry name" value="TPT"/>
    <property type="match status" value="1"/>
</dbReference>
<dbReference type="InterPro" id="IPR004853">
    <property type="entry name" value="Sugar_P_trans_dom"/>
</dbReference>
<dbReference type="OrthoDB" id="6418713at2759"/>
<dbReference type="PANTHER" id="PTHR11132">
    <property type="entry name" value="SOLUTE CARRIER FAMILY 35"/>
    <property type="match status" value="1"/>
</dbReference>
<keyword evidence="4 5" id="KW-0472">Membrane</keyword>
<sequence>MAPLQVAVDVKGGPVAKKRNAVEMKHASKYEAVSLLDESMVVREDEVREVVVELGDARDKKVVEVEEGVSASPSKQQIAKTSYVPASTVAFWLGMWFIQNIGVTFWNKKALNALRLPVTLTFVHMVCNTLGAFMYIHIYKGIERKPLKPGQQSLMVYFSLIFVSNIITGNWSLGLVSITFNQIMRALVPGVVVGLSMLILGKTYSTERKAALLPVAYGVYLTCSGDNSCTFFGFLITVVAVIFAGLKAVLSSKFLTGDLKLHPVDLILHQAPLSAMWCLMAMLMTGEWQVLMRHWYDLPHLCVWYFITGVVSFLLNVTSFYANKVTSPVTLCVCGNVKQIMVISLSILINHDVITTQKMIGIMLVTIGGIVYAYISTKEMNKIAVPAPRAQAI</sequence>
<feature type="transmembrane region" description="Helical" evidence="5">
    <location>
        <begin position="156"/>
        <end position="176"/>
    </location>
</feature>
<dbReference type="AlphaFoldDB" id="A0A8K1CL76"/>
<gene>
    <name evidence="7" type="ORF">Poli38472_011580</name>
</gene>
<evidence type="ECO:0000256" key="4">
    <source>
        <dbReference type="ARBA" id="ARBA00023136"/>
    </source>
</evidence>
<accession>A0A8K1CL76</accession>
<keyword evidence="8" id="KW-1185">Reference proteome</keyword>
<dbReference type="GO" id="GO:0016020">
    <property type="term" value="C:membrane"/>
    <property type="evidence" value="ECO:0007669"/>
    <property type="project" value="UniProtKB-SubCell"/>
</dbReference>
<dbReference type="EMBL" id="SPLM01000039">
    <property type="protein sequence ID" value="TMW64700.1"/>
    <property type="molecule type" value="Genomic_DNA"/>
</dbReference>
<evidence type="ECO:0000313" key="8">
    <source>
        <dbReference type="Proteomes" id="UP000794436"/>
    </source>
</evidence>
<evidence type="ECO:0000256" key="1">
    <source>
        <dbReference type="ARBA" id="ARBA00004141"/>
    </source>
</evidence>
<comment type="subcellular location">
    <subcellularLocation>
        <location evidence="1">Membrane</location>
        <topology evidence="1">Multi-pass membrane protein</topology>
    </subcellularLocation>
</comment>
<comment type="caution">
    <text evidence="7">The sequence shown here is derived from an EMBL/GenBank/DDBJ whole genome shotgun (WGS) entry which is preliminary data.</text>
</comment>
<protein>
    <recommendedName>
        <fullName evidence="6">Sugar phosphate transporter domain-containing protein</fullName>
    </recommendedName>
</protein>
<keyword evidence="2 5" id="KW-0812">Transmembrane</keyword>
<feature type="domain" description="Sugar phosphate transporter" evidence="6">
    <location>
        <begin position="89"/>
        <end position="372"/>
    </location>
</feature>
<reference evidence="7" key="1">
    <citation type="submission" date="2019-03" db="EMBL/GenBank/DDBJ databases">
        <title>Long read genome sequence of the mycoparasitic Pythium oligandrum ATCC 38472 isolated from sugarbeet rhizosphere.</title>
        <authorList>
            <person name="Gaulin E."/>
        </authorList>
    </citation>
    <scope>NUCLEOTIDE SEQUENCE</scope>
    <source>
        <strain evidence="7">ATCC 38472_TT</strain>
    </source>
</reference>
<feature type="transmembrane region" description="Helical" evidence="5">
    <location>
        <begin position="303"/>
        <end position="322"/>
    </location>
</feature>
<organism evidence="7 8">
    <name type="scientific">Pythium oligandrum</name>
    <name type="common">Mycoparasitic fungus</name>
    <dbReference type="NCBI Taxonomy" id="41045"/>
    <lineage>
        <taxon>Eukaryota</taxon>
        <taxon>Sar</taxon>
        <taxon>Stramenopiles</taxon>
        <taxon>Oomycota</taxon>
        <taxon>Peronosporomycetes</taxon>
        <taxon>Pythiales</taxon>
        <taxon>Pythiaceae</taxon>
        <taxon>Pythium</taxon>
    </lineage>
</organism>
<evidence type="ECO:0000256" key="3">
    <source>
        <dbReference type="ARBA" id="ARBA00022989"/>
    </source>
</evidence>
<feature type="transmembrane region" description="Helical" evidence="5">
    <location>
        <begin position="183"/>
        <end position="204"/>
    </location>
</feature>